<gene>
    <name evidence="3" type="ORF">BSZ32_14110</name>
</gene>
<dbReference type="SUPFAM" id="SSF53448">
    <property type="entry name" value="Nucleotide-diphospho-sugar transferases"/>
    <property type="match status" value="1"/>
</dbReference>
<evidence type="ECO:0000256" key="1">
    <source>
        <dbReference type="SAM" id="Phobius"/>
    </source>
</evidence>
<comment type="caution">
    <text evidence="3">The sequence shown here is derived from an EMBL/GenBank/DDBJ whole genome shotgun (WGS) entry which is preliminary data.</text>
</comment>
<evidence type="ECO:0000313" key="3">
    <source>
        <dbReference type="EMBL" id="PQJ29515.1"/>
    </source>
</evidence>
<dbReference type="InterPro" id="IPR029044">
    <property type="entry name" value="Nucleotide-diphossugar_trans"/>
</dbReference>
<dbReference type="RefSeq" id="WP_165788864.1">
    <property type="nucleotide sequence ID" value="NZ_MQWA01000001.1"/>
</dbReference>
<name>A0A2S7U3C2_9BACT</name>
<accession>A0A2S7U3C2</accession>
<dbReference type="AlphaFoldDB" id="A0A2S7U3C2"/>
<evidence type="ECO:0000313" key="4">
    <source>
        <dbReference type="Proteomes" id="UP000239907"/>
    </source>
</evidence>
<keyword evidence="4" id="KW-1185">Reference proteome</keyword>
<dbReference type="Pfam" id="PF00535">
    <property type="entry name" value="Glycos_transf_2"/>
    <property type="match status" value="1"/>
</dbReference>
<reference evidence="3 4" key="1">
    <citation type="submission" date="2016-12" db="EMBL/GenBank/DDBJ databases">
        <title>Study of bacterial adaptation to deep sea.</title>
        <authorList>
            <person name="Song J."/>
            <person name="Yoshizawa S."/>
            <person name="Kogure K."/>
        </authorList>
    </citation>
    <scope>NUCLEOTIDE SEQUENCE [LARGE SCALE GENOMIC DNA]</scope>
    <source>
        <strain evidence="3 4">SAORIC-165</strain>
    </source>
</reference>
<feature type="transmembrane region" description="Helical" evidence="1">
    <location>
        <begin position="307"/>
        <end position="326"/>
    </location>
</feature>
<dbReference type="PANTHER" id="PTHR43646">
    <property type="entry name" value="GLYCOSYLTRANSFERASE"/>
    <property type="match status" value="1"/>
</dbReference>
<organism evidence="3 4">
    <name type="scientific">Rubritalea profundi</name>
    <dbReference type="NCBI Taxonomy" id="1658618"/>
    <lineage>
        <taxon>Bacteria</taxon>
        <taxon>Pseudomonadati</taxon>
        <taxon>Verrucomicrobiota</taxon>
        <taxon>Verrucomicrobiia</taxon>
        <taxon>Verrucomicrobiales</taxon>
        <taxon>Rubritaleaceae</taxon>
        <taxon>Rubritalea</taxon>
    </lineage>
</organism>
<dbReference type="InterPro" id="IPR001173">
    <property type="entry name" value="Glyco_trans_2-like"/>
</dbReference>
<dbReference type="PANTHER" id="PTHR43646:SF3">
    <property type="entry name" value="SLR1566 PROTEIN"/>
    <property type="match status" value="1"/>
</dbReference>
<keyword evidence="1" id="KW-1133">Transmembrane helix</keyword>
<dbReference type="Gene3D" id="3.90.550.10">
    <property type="entry name" value="Spore Coat Polysaccharide Biosynthesis Protein SpsA, Chain A"/>
    <property type="match status" value="1"/>
</dbReference>
<evidence type="ECO:0000259" key="2">
    <source>
        <dbReference type="Pfam" id="PF00535"/>
    </source>
</evidence>
<proteinExistence type="predicted"/>
<feature type="transmembrane region" description="Helical" evidence="1">
    <location>
        <begin position="278"/>
        <end position="300"/>
    </location>
</feature>
<keyword evidence="1" id="KW-0812">Transmembrane</keyword>
<keyword evidence="1" id="KW-0472">Membrane</keyword>
<protein>
    <recommendedName>
        <fullName evidence="2">Glycosyltransferase 2-like domain-containing protein</fullName>
    </recommendedName>
</protein>
<feature type="domain" description="Glycosyltransferase 2-like" evidence="2">
    <location>
        <begin position="43"/>
        <end position="189"/>
    </location>
</feature>
<dbReference type="EMBL" id="MQWA01000001">
    <property type="protein sequence ID" value="PQJ29515.1"/>
    <property type="molecule type" value="Genomic_DNA"/>
</dbReference>
<sequence length="372" mass="40644">MLVILPILATLCALSVLCILGRPRYLANVPSSQKPTKESSTVSIIVPARNEEANITPLLNSFQSGKNLIHEVIIVDDASTDGTAKLALDGGAKVLPSDTLPEGWNGKPWACYQGAKSATGDWLLFLDADVRLHQGAVEKLNLLISRGDTNTVYSVYPHHLVDQPYEELSAYFNALMVAGVNAFGYGSSAGHNAALFGQTFLIPKELYFETDGHAAVKDKVLENFHFAEILKSNKTHCSCLLGKGLISMRMFPTGSSELWNSWKKGFVSGAAKVEKTTLVFSSIWISAGMLSIVSLCFLGSSYAPPHYSIYVLIGYLTNALACGWAFRIAGSFGIWNALLFPSSLLFYQTLFFKSLVDKHRGMKTNWKGRMVN</sequence>
<dbReference type="Proteomes" id="UP000239907">
    <property type="component" value="Unassembled WGS sequence"/>
</dbReference>
<feature type="transmembrane region" description="Helical" evidence="1">
    <location>
        <begin position="332"/>
        <end position="352"/>
    </location>
</feature>